<feature type="compositionally biased region" description="Low complexity" evidence="4">
    <location>
        <begin position="20"/>
        <end position="38"/>
    </location>
</feature>
<dbReference type="PROSITE" id="PS50194">
    <property type="entry name" value="FILAMIN_REPEAT"/>
    <property type="match status" value="17"/>
</dbReference>
<dbReference type="InterPro" id="IPR014756">
    <property type="entry name" value="Ig_E-set"/>
</dbReference>
<evidence type="ECO:0000313" key="6">
    <source>
        <dbReference type="Proteomes" id="UP000038040"/>
    </source>
</evidence>
<dbReference type="GO" id="GO:0030036">
    <property type="term" value="P:actin cytoskeleton organization"/>
    <property type="evidence" value="ECO:0007669"/>
    <property type="project" value="InterPro"/>
</dbReference>
<reference evidence="5 7" key="2">
    <citation type="submission" date="2018-11" db="EMBL/GenBank/DDBJ databases">
        <authorList>
            <consortium name="Pathogen Informatics"/>
        </authorList>
    </citation>
    <scope>NUCLEOTIDE SEQUENCE [LARGE SCALE GENOMIC DNA]</scope>
</reference>
<dbReference type="STRING" id="318479.A0A0N4UPP3"/>
<feature type="region of interest" description="Disordered" evidence="4">
    <location>
        <begin position="1460"/>
        <end position="1490"/>
    </location>
</feature>
<evidence type="ECO:0000256" key="1">
    <source>
        <dbReference type="ARBA" id="ARBA00009238"/>
    </source>
</evidence>
<feature type="repeat" description="Filamin" evidence="3">
    <location>
        <begin position="146"/>
        <end position="241"/>
    </location>
</feature>
<feature type="compositionally biased region" description="Basic and acidic residues" evidence="4">
    <location>
        <begin position="1471"/>
        <end position="1490"/>
    </location>
</feature>
<dbReference type="PANTHER" id="PTHR38537">
    <property type="entry name" value="JITTERBUG, ISOFORM N"/>
    <property type="match status" value="1"/>
</dbReference>
<dbReference type="WBParaSite" id="DME_0000994001-mRNA-1">
    <property type="protein sequence ID" value="DME_0000994001-mRNA-1"/>
    <property type="gene ID" value="DME_0000994001"/>
</dbReference>
<feature type="repeat" description="Filamin" evidence="3">
    <location>
        <begin position="1002"/>
        <end position="1081"/>
    </location>
</feature>
<dbReference type="SUPFAM" id="SSF81296">
    <property type="entry name" value="E set domains"/>
    <property type="match status" value="15"/>
</dbReference>
<dbReference type="Proteomes" id="UP000038040">
    <property type="component" value="Unplaced"/>
</dbReference>
<reference evidence="8" key="1">
    <citation type="submission" date="2016-04" db="UniProtKB">
        <authorList>
            <consortium name="WormBaseParasite"/>
        </authorList>
    </citation>
    <scope>IDENTIFICATION</scope>
</reference>
<feature type="region of interest" description="Disordered" evidence="4">
    <location>
        <begin position="1"/>
        <end position="38"/>
    </location>
</feature>
<feature type="repeat" description="Filamin" evidence="3">
    <location>
        <begin position="1582"/>
        <end position="1675"/>
    </location>
</feature>
<name>A0A0N4UPP3_DRAME</name>
<feature type="repeat" description="Filamin" evidence="3">
    <location>
        <begin position="776"/>
        <end position="860"/>
    </location>
</feature>
<feature type="repeat" description="Filamin" evidence="3">
    <location>
        <begin position="1676"/>
        <end position="1772"/>
    </location>
</feature>
<evidence type="ECO:0000256" key="4">
    <source>
        <dbReference type="SAM" id="MobiDB-lite"/>
    </source>
</evidence>
<feature type="repeat" description="Filamin" evidence="3">
    <location>
        <begin position="1486"/>
        <end position="1580"/>
    </location>
</feature>
<dbReference type="AlphaFoldDB" id="A0A0N4UPP3"/>
<evidence type="ECO:0000313" key="5">
    <source>
        <dbReference type="EMBL" id="VDN53518.1"/>
    </source>
</evidence>
<keyword evidence="2" id="KW-0677">Repeat</keyword>
<dbReference type="EMBL" id="UYYG01000140">
    <property type="protein sequence ID" value="VDN53518.1"/>
    <property type="molecule type" value="Genomic_DNA"/>
</dbReference>
<proteinExistence type="inferred from homology"/>
<organism evidence="6 8">
    <name type="scientific">Dracunculus medinensis</name>
    <name type="common">Guinea worm</name>
    <dbReference type="NCBI Taxonomy" id="318479"/>
    <lineage>
        <taxon>Eukaryota</taxon>
        <taxon>Metazoa</taxon>
        <taxon>Ecdysozoa</taxon>
        <taxon>Nematoda</taxon>
        <taxon>Chromadorea</taxon>
        <taxon>Rhabditida</taxon>
        <taxon>Spirurina</taxon>
        <taxon>Dracunculoidea</taxon>
        <taxon>Dracunculidae</taxon>
        <taxon>Dracunculus</taxon>
    </lineage>
</organism>
<feature type="repeat" description="Filamin" evidence="3">
    <location>
        <begin position="44"/>
        <end position="148"/>
    </location>
</feature>
<dbReference type="InterPro" id="IPR044801">
    <property type="entry name" value="Filamin"/>
</dbReference>
<dbReference type="PANTHER" id="PTHR38537:SF16">
    <property type="entry name" value="CALPONIN-HOMOLOGY (CH) DOMAIN-CONTAINING PROTEIN"/>
    <property type="match status" value="1"/>
</dbReference>
<dbReference type="InterPro" id="IPR001298">
    <property type="entry name" value="Filamin/ABP280_rpt"/>
</dbReference>
<dbReference type="Proteomes" id="UP000274756">
    <property type="component" value="Unassembled WGS sequence"/>
</dbReference>
<sequence>MADGQREENLFEKDEELMHSKPTSTSTTPKSTPKTTPKLNLKFAKQAQEGKVFDFGKSKFTSKHEVVRKGKDVDVKLESLKLAKEDQLRFVILPPNKANLEQLEIEPKIKKSRHNYEISFRPTEVGTHKVMVYVNDVLHPQCPFPIRVYDASEIIVGEIAPQSTINDTVEFTVDAGRAGFGNLEMAIKDSDGVIIPSHVAQLESGTAKFLVTFNPTSVGMHTVNITFNKEVLKNSPFEVNIVEAKPIVTDSGIIDDKKKEKKQKEERKREEKEKQKKEREEKQLAETLKKNREKELKKKKHILDRKPSLSKIPSLSRVNKSAQIVVSVYDDSPLEVSVKDPSKNLIDYSISDHESGGKKVEFIPVKVDIKGDHEVDIKCGGIDVQGSPFTCRAYDPAKIGVGNIPNGIVEQAVHFIVDASEAGVGNLEVAVNEGRVPSMAQSLGQHRYDISFIPREKVDHTISVRFNNEPVPGSPFICHLVSTHSISASGPGLERVPVGQTSEFFVLIEGDQSDIPSVRITDSQGNNIPVRVDKDNAADSRFIINYTPQIVGNHQIEIEHAGKPVHGSPFTSKAFDAKCARLSRVDAAYVGRPCTFTIDAARAGAGNMEIIVSVDNRNVPNFVQAEGQAKFKVSFTPQEAKDHVISVRFNGEPIPGSPMVCPVSEVSQSVAAVVPLSSGPDIAQQARLVGDISSAQVGNVKGFTVDTGGRDADCNVIVIDPIGNEVCVQMERVSTGYLAQENKNDEIYSGTYGVRIEIDGKEMNSSPFVIEVTGQPKISRIPSVVFIGKEMAFNAETDLANRRNINIEIRGEDGRTIPVRTSVDNTGIKASCKFRNVGRYSVNITLNGKLIESKTIEVVEPGVGVSLVNDIDQGFVGQAYKVLLRIDNNSLKKLVAVAVTGNWETRIAINRPITDFKWLIFNWNYWSSMNLNTSVNVLFFTDQERNPVSVSLKKISDDIFEAEFTPLFEGTHKIAVTIDERHIRGSPFTVTILDLSAVRIIGLKNDAVGVEQRFNVDWSNSGGSEASVRVTKDNSEVPCTVKKIKQGLHVCSFTPNQVGLYLIDVYVDGTLLPECPYECIVNDMGAVRARGDALTRAQRGKIARFEVSVGNNTRRELDVLVRDSHGSPLPVRCYKQHDDSYWVEFTPENIGSHKIEVTFGDVPIAGSPFHCEVVDPRKVFIRGNTEPLILRQQAVLTVERENAGNGELKVEIVDPTGQPLKIEKTKSPNGEERIIFLPTRLGQHKLTAKLSGFVVNGSPQMLVVEEQGEPSLYGDALNRPAEVEQPVILIFDSKKQKGALKVDIRGPDRSKARFATNKRSDGNVEIIFNPSEVGQYMVNAEMNNKPIAGSPFDVSVVDARKVLINDELADDKGTFHFPIQQNNIIDVDATAAGPGKLRAEVRDGSGKVMDAAEVESLGYGKYRIIFNPQIAGKFNIYLYWADIAVESAFPIHIIAETEQPSTSRVMPLSDEIDHRSRSRSSERYEDGQDDHQRIIARGDGLTKAIVKEQSEFIIDGSDSNQDGHISCSLIGQKADVPVRLIHLGNNVYKASYTPLISGKYELQIMWNGRQIRGSPFKVNVDSHTSAAELINVDTSTLKFGVINEDIKTVINTRKAPPGQLSAQCMGPSKLAYCELYDHRDGTYTLSVKPSEIGKHTLVIKYSDEHVPGSPFIVNVSHAPDASKVRVYGPGIEHGILSTFKSNFVVETKGAGAGQLTVRVRGPKGAFNVEMQREKKQERTIHCKYEPKEPGDYQVEVKWHGEHVPGSPFLVMIVDTEQELQRFLRGDAPSPQPATPFIPPGWVGTPPPPPPLFLSGAGIRPPFPHHPSFSPPHPHHGPILPYAPLPPPPMRAGVRPKYASGY</sequence>
<feature type="region of interest" description="Disordered" evidence="4">
    <location>
        <begin position="257"/>
        <end position="301"/>
    </location>
</feature>
<gene>
    <name evidence="5" type="ORF">DME_LOCUS3491</name>
</gene>
<feature type="repeat" description="Filamin" evidence="3">
    <location>
        <begin position="1079"/>
        <end position="1173"/>
    </location>
</feature>
<evidence type="ECO:0000256" key="2">
    <source>
        <dbReference type="ARBA" id="ARBA00022737"/>
    </source>
</evidence>
<comment type="similarity">
    <text evidence="1">Belongs to the filamin family.</text>
</comment>
<feature type="repeat" description="Filamin" evidence="3">
    <location>
        <begin position="1272"/>
        <end position="1356"/>
    </location>
</feature>
<dbReference type="InterPro" id="IPR013783">
    <property type="entry name" value="Ig-like_fold"/>
</dbReference>
<evidence type="ECO:0000313" key="7">
    <source>
        <dbReference type="Proteomes" id="UP000274756"/>
    </source>
</evidence>
<dbReference type="GO" id="GO:0051015">
    <property type="term" value="F:actin filament binding"/>
    <property type="evidence" value="ECO:0007669"/>
    <property type="project" value="InterPro"/>
</dbReference>
<dbReference type="Pfam" id="PF00630">
    <property type="entry name" value="Filamin"/>
    <property type="match status" value="13"/>
</dbReference>
<feature type="repeat" description="Filamin" evidence="3">
    <location>
        <begin position="400"/>
        <end position="480"/>
    </location>
</feature>
<accession>A0A0N4UPP3</accession>
<feature type="repeat" description="Filamin" evidence="3">
    <location>
        <begin position="307"/>
        <end position="393"/>
    </location>
</feature>
<dbReference type="FunFam" id="2.60.40.10:FF:001145">
    <property type="entry name" value="Jitterbug, isoform I"/>
    <property type="match status" value="1"/>
</dbReference>
<feature type="repeat" description="Filamin" evidence="3">
    <location>
        <begin position="940"/>
        <end position="992"/>
    </location>
</feature>
<feature type="repeat" description="Filamin" evidence="3">
    <location>
        <begin position="1171"/>
        <end position="1264"/>
    </location>
</feature>
<dbReference type="InterPro" id="IPR017868">
    <property type="entry name" value="Filamin/ABP280_repeat-like"/>
</dbReference>
<feature type="compositionally biased region" description="Basic and acidic residues" evidence="4">
    <location>
        <begin position="257"/>
        <end position="296"/>
    </location>
</feature>
<evidence type="ECO:0000313" key="8">
    <source>
        <dbReference type="WBParaSite" id="DME_0000994001-mRNA-1"/>
    </source>
</evidence>
<protein>
    <submittedName>
        <fullName evidence="8">Calponin-homology (CH) domain-containing protein</fullName>
    </submittedName>
</protein>
<feature type="repeat" description="Filamin" evidence="3">
    <location>
        <begin position="1354"/>
        <end position="1453"/>
    </location>
</feature>
<feature type="repeat" description="Filamin" evidence="3">
    <location>
        <begin position="667"/>
        <end position="772"/>
    </location>
</feature>
<dbReference type="Gene3D" id="2.60.40.10">
    <property type="entry name" value="Immunoglobulins"/>
    <property type="match status" value="17"/>
</dbReference>
<keyword evidence="7" id="KW-1185">Reference proteome</keyword>
<dbReference type="SMART" id="SM00557">
    <property type="entry name" value="IG_FLMN"/>
    <property type="match status" value="15"/>
</dbReference>
<dbReference type="OrthoDB" id="18740at2759"/>
<feature type="compositionally biased region" description="Basic and acidic residues" evidence="4">
    <location>
        <begin position="1"/>
        <end position="19"/>
    </location>
</feature>
<feature type="repeat" description="Filamin" evidence="3">
    <location>
        <begin position="585"/>
        <end position="663"/>
    </location>
</feature>
<feature type="repeat" description="Filamin" evidence="3">
    <location>
        <begin position="478"/>
        <end position="574"/>
    </location>
</feature>
<evidence type="ECO:0000256" key="3">
    <source>
        <dbReference type="PROSITE-ProRule" id="PRU00087"/>
    </source>
</evidence>